<keyword evidence="1" id="KW-1133">Transmembrane helix</keyword>
<gene>
    <name evidence="2" type="ORF">SLIV_00165</name>
</gene>
<dbReference type="Proteomes" id="UP000028682">
    <property type="component" value="Chromosome"/>
</dbReference>
<evidence type="ECO:0008006" key="4">
    <source>
        <dbReference type="Google" id="ProtNLM"/>
    </source>
</evidence>
<evidence type="ECO:0000313" key="2">
    <source>
        <dbReference type="EMBL" id="AIJ11065.1"/>
    </source>
</evidence>
<protein>
    <recommendedName>
        <fullName evidence="4">Pentapeptide repeat-containing protein</fullName>
    </recommendedName>
</protein>
<dbReference type="InterPro" id="IPR001646">
    <property type="entry name" value="5peptide_repeat"/>
</dbReference>
<evidence type="ECO:0000256" key="1">
    <source>
        <dbReference type="SAM" id="Phobius"/>
    </source>
</evidence>
<dbReference type="EMBL" id="CP009124">
    <property type="protein sequence ID" value="AIJ11065.1"/>
    <property type="molecule type" value="Genomic_DNA"/>
</dbReference>
<sequence>MSTPPVAPSWPYCAHGADPATDPVGCPGIHVPGHTACLAHLSDAERGAYMAGLTPGAEVDHRGTTFTASLLTALLNALRDPSTGHARLGLAWFDSAIFEGDADFESVSFEDDARFMSAIFKSHAEFDSAIFKSHAGFMSATFEGAAKFMLATFGGFGRFRSAIFKSRAEFDLAIFKDTAGFESATFESRAEFISAVFEGAADFTSATFEDDVKFWSAAFEHEAGFESTVFQRGAGFKLATFKGDASFESATFVNAVQVGPLACAGLLVLSGAVFGGPVTLSFAARRLECRRTRWSSTAEIRLRYATVDFAHAVFEYPLTIAAEPDPFVFTGGRQLSEDLFANAPDPGVRMASLRGVDAAHLVLADLDLSGCLFAGTVHLDQLRLEGACTFDTAPPTVHWRRWPPVRFTARRVLAEEHHWRASQPGAARGWNVAVLGAGRAGPLQLAPVYRALRKAFEDGKHEPGAADFYYGEMEMRRHADDIPHSERGLLTAYWALSGYGLRASRSLAWLGAAMIATVVLLMAFGLAQDAPKQTATGTVPAGGGKITFDIDKGDPHNPTGDRFSGVRFEKALNVTLNSVVFRSSGQDLTTAGTYIEMTSRLTEPVLLGLAVLAIRNRIKR</sequence>
<accession>A0ABN4DJ49</accession>
<organism evidence="2 3">
    <name type="scientific">Streptomyces lividans TK24</name>
    <dbReference type="NCBI Taxonomy" id="457428"/>
    <lineage>
        <taxon>Bacteria</taxon>
        <taxon>Bacillati</taxon>
        <taxon>Actinomycetota</taxon>
        <taxon>Actinomycetes</taxon>
        <taxon>Kitasatosporales</taxon>
        <taxon>Streptomycetaceae</taxon>
        <taxon>Streptomyces</taxon>
    </lineage>
</organism>
<name>A0ABN4DJ49_STRLI</name>
<reference evidence="3" key="1">
    <citation type="submission" date="2014-08" db="EMBL/GenBank/DDBJ databases">
        <title>Complete genome sequence of Streptomyces lividans TK24.</title>
        <authorList>
            <consortium name="StrepSynth"/>
            <person name="Ruckert C."/>
            <person name="Fridjonson O.H."/>
            <person name="Lambert C."/>
            <person name="van Wezel G.P."/>
            <person name="Bernaerts K."/>
            <person name="Anne J."/>
            <person name="Economou A."/>
            <person name="Kalinowski J."/>
        </authorList>
    </citation>
    <scope>NUCLEOTIDE SEQUENCE [LARGE SCALE GENOMIC DNA]</scope>
    <source>
        <strain evidence="3">TK24</strain>
    </source>
</reference>
<proteinExistence type="predicted"/>
<keyword evidence="3" id="KW-1185">Reference proteome</keyword>
<keyword evidence="1" id="KW-0472">Membrane</keyword>
<dbReference type="Pfam" id="PF13576">
    <property type="entry name" value="Pentapeptide_3"/>
    <property type="match status" value="1"/>
</dbReference>
<keyword evidence="1" id="KW-0812">Transmembrane</keyword>
<evidence type="ECO:0000313" key="3">
    <source>
        <dbReference type="Proteomes" id="UP000028682"/>
    </source>
</evidence>
<feature type="transmembrane region" description="Helical" evidence="1">
    <location>
        <begin position="507"/>
        <end position="527"/>
    </location>
</feature>